<protein>
    <submittedName>
        <fullName evidence="1">Uncharacterized protein</fullName>
    </submittedName>
</protein>
<evidence type="ECO:0000313" key="2">
    <source>
        <dbReference type="Proteomes" id="UP000003561"/>
    </source>
</evidence>
<dbReference type="AlphaFoldDB" id="C0FMX9"/>
<evidence type="ECO:0000313" key="1">
    <source>
        <dbReference type="EMBL" id="EEG96044.1"/>
    </source>
</evidence>
<dbReference type="Proteomes" id="UP000003561">
    <property type="component" value="Unassembled WGS sequence"/>
</dbReference>
<accession>C0FMX9</accession>
<reference evidence="1 2" key="1">
    <citation type="submission" date="2009-02" db="EMBL/GenBank/DDBJ databases">
        <authorList>
            <person name="Fulton L."/>
            <person name="Clifton S."/>
            <person name="Fulton B."/>
            <person name="Xu J."/>
            <person name="Minx P."/>
            <person name="Pepin K.H."/>
            <person name="Johnson M."/>
            <person name="Bhonagiri V."/>
            <person name="Nash W.E."/>
            <person name="Mardis E.R."/>
            <person name="Wilson R.K."/>
        </authorList>
    </citation>
    <scope>NUCLEOTIDE SEQUENCE [LARGE SCALE GENOMIC DNA]</scope>
    <source>
        <strain evidence="1 2">DSM 16841</strain>
    </source>
</reference>
<sequence length="50" mass="6174">MSHRESSRFFYGFFYIYVSAKKYTKIYDVSYEKLAMFYIDKFFKGGVEWV</sequence>
<name>C0FMX9_9FIRM</name>
<gene>
    <name evidence="1" type="ORF">ROSEINA2194_00067</name>
</gene>
<reference evidence="1 2" key="2">
    <citation type="submission" date="2009-03" db="EMBL/GenBank/DDBJ databases">
        <title>Draft genome sequence of Roseburia inulinivorans (DSM 16841).</title>
        <authorList>
            <person name="Sudarsanam P."/>
            <person name="Ley R."/>
            <person name="Guruge J."/>
            <person name="Turnbaugh P.J."/>
            <person name="Mahowald M."/>
            <person name="Liep D."/>
            <person name="Gordon J."/>
        </authorList>
    </citation>
    <scope>NUCLEOTIDE SEQUENCE [LARGE SCALE GENOMIC DNA]</scope>
    <source>
        <strain evidence="1 2">DSM 16841</strain>
    </source>
</reference>
<organism evidence="1 2">
    <name type="scientific">Roseburia inulinivorans DSM 16841</name>
    <dbReference type="NCBI Taxonomy" id="622312"/>
    <lineage>
        <taxon>Bacteria</taxon>
        <taxon>Bacillati</taxon>
        <taxon>Bacillota</taxon>
        <taxon>Clostridia</taxon>
        <taxon>Lachnospirales</taxon>
        <taxon>Lachnospiraceae</taxon>
        <taxon>Roseburia</taxon>
    </lineage>
</organism>
<dbReference type="EMBL" id="ACFY01000003">
    <property type="protein sequence ID" value="EEG96044.1"/>
    <property type="molecule type" value="Genomic_DNA"/>
</dbReference>
<comment type="caution">
    <text evidence="1">The sequence shown here is derived from an EMBL/GenBank/DDBJ whole genome shotgun (WGS) entry which is preliminary data.</text>
</comment>
<proteinExistence type="predicted"/>